<evidence type="ECO:0000313" key="1">
    <source>
        <dbReference type="EMBL" id="OEK03975.1"/>
    </source>
</evidence>
<protein>
    <submittedName>
        <fullName evidence="1">Uncharacterized protein</fullName>
    </submittedName>
</protein>
<comment type="caution">
    <text evidence="1">The sequence shown here is derived from an EMBL/GenBank/DDBJ whole genome shotgun (WGS) entry which is preliminary data.</text>
</comment>
<dbReference type="STRING" id="1563681.BFP71_10780"/>
<organism evidence="1 2">
    <name type="scientific">Roseivirga misakiensis</name>
    <dbReference type="NCBI Taxonomy" id="1563681"/>
    <lineage>
        <taxon>Bacteria</taxon>
        <taxon>Pseudomonadati</taxon>
        <taxon>Bacteroidota</taxon>
        <taxon>Cytophagia</taxon>
        <taxon>Cytophagales</taxon>
        <taxon>Roseivirgaceae</taxon>
        <taxon>Roseivirga</taxon>
    </lineage>
</organism>
<proteinExistence type="predicted"/>
<gene>
    <name evidence="1" type="ORF">BFP71_10780</name>
</gene>
<reference evidence="1 2" key="1">
    <citation type="submission" date="2016-08" db="EMBL/GenBank/DDBJ databases">
        <title>Draft genome of Fabibacter sp. strain SK-8.</title>
        <authorList>
            <person name="Wong S.-K."/>
            <person name="Hamasaki K."/>
            <person name="Yoshizawa S."/>
        </authorList>
    </citation>
    <scope>NUCLEOTIDE SEQUENCE [LARGE SCALE GENOMIC DNA]</scope>
    <source>
        <strain evidence="1 2">SK-8</strain>
    </source>
</reference>
<dbReference type="AlphaFoldDB" id="A0A1E5SXY6"/>
<name>A0A1E5SXY6_9BACT</name>
<keyword evidence="2" id="KW-1185">Reference proteome</keyword>
<sequence>MKLLIFKTDIENIFKAKKVNAVLAYSTKIFDWSIDMEDIDNVLRIEADDRYTESDIIELVSKCGLHCESLPD</sequence>
<accession>A0A1E5SXY6</accession>
<dbReference type="Proteomes" id="UP000095552">
    <property type="component" value="Unassembled WGS sequence"/>
</dbReference>
<dbReference type="EMBL" id="MDGQ01000005">
    <property type="protein sequence ID" value="OEK03975.1"/>
    <property type="molecule type" value="Genomic_DNA"/>
</dbReference>
<dbReference type="OrthoDB" id="1036397at2"/>
<dbReference type="RefSeq" id="WP_069835480.1">
    <property type="nucleotide sequence ID" value="NZ_MDGQ01000005.1"/>
</dbReference>
<evidence type="ECO:0000313" key="2">
    <source>
        <dbReference type="Proteomes" id="UP000095552"/>
    </source>
</evidence>